<proteinExistence type="predicted"/>
<dbReference type="GO" id="GO:0005737">
    <property type="term" value="C:cytoplasm"/>
    <property type="evidence" value="ECO:0007669"/>
    <property type="project" value="UniProtKB-SubCell"/>
</dbReference>
<reference evidence="5" key="1">
    <citation type="submission" date="2025-08" db="UniProtKB">
        <authorList>
            <consortium name="RefSeq"/>
        </authorList>
    </citation>
    <scope>IDENTIFICATION</scope>
    <source>
        <tissue evidence="5">Gonad</tissue>
    </source>
</reference>
<dbReference type="PANTHER" id="PTHR21162">
    <property type="entry name" value="P53 AND DNA DAMAGE-REGULATED PROTEIN"/>
    <property type="match status" value="1"/>
</dbReference>
<name>A0A6P4ZA52_BRABE</name>
<organism evidence="4 5">
    <name type="scientific">Branchiostoma belcheri</name>
    <name type="common">Amphioxus</name>
    <dbReference type="NCBI Taxonomy" id="7741"/>
    <lineage>
        <taxon>Eukaryota</taxon>
        <taxon>Metazoa</taxon>
        <taxon>Chordata</taxon>
        <taxon>Cephalochordata</taxon>
        <taxon>Leptocardii</taxon>
        <taxon>Amphioxiformes</taxon>
        <taxon>Branchiostomatidae</taxon>
        <taxon>Branchiostoma</taxon>
    </lineage>
</organism>
<keyword evidence="3" id="KW-0143">Chaperone</keyword>
<dbReference type="PANTHER" id="PTHR21162:SF0">
    <property type="entry name" value="P53 AND DNA DAMAGE-REGULATED PROTEIN 1"/>
    <property type="match status" value="1"/>
</dbReference>
<dbReference type="Proteomes" id="UP000515135">
    <property type="component" value="Unplaced"/>
</dbReference>
<sequence length="136" mass="15470">MTVGTMARDPNFVLGYLTQVEEIAEEILTDKRQIVDLDKKRNAAREALRCLKKEEQAVTKGGKAWVCFGDMFVKIPKETATNMLETDQKQLDSEIDRLRDGLQPKVSKLRDMESKPELKGFGLQPLSKEEANIFKP</sequence>
<evidence type="ECO:0000256" key="3">
    <source>
        <dbReference type="ARBA" id="ARBA00023186"/>
    </source>
</evidence>
<protein>
    <submittedName>
        <fullName evidence="5">P53 and DNA damage-regulated protein 1-like</fullName>
    </submittedName>
</protein>
<evidence type="ECO:0000256" key="2">
    <source>
        <dbReference type="ARBA" id="ARBA00022490"/>
    </source>
</evidence>
<dbReference type="AlphaFoldDB" id="A0A6P4ZA52"/>
<comment type="subcellular location">
    <subcellularLocation>
        <location evidence="1">Cytoplasm</location>
    </subcellularLocation>
</comment>
<dbReference type="OrthoDB" id="20282at2759"/>
<dbReference type="SUPFAM" id="SSF46579">
    <property type="entry name" value="Prefoldin"/>
    <property type="match status" value="1"/>
</dbReference>
<dbReference type="KEGG" id="bbel:109480471"/>
<gene>
    <name evidence="5" type="primary">LOC109480471</name>
</gene>
<dbReference type="CDD" id="cd22860">
    <property type="entry name" value="PDRG1"/>
    <property type="match status" value="1"/>
</dbReference>
<dbReference type="RefSeq" id="XP_019638225.1">
    <property type="nucleotide sequence ID" value="XM_019782666.1"/>
</dbReference>
<evidence type="ECO:0000313" key="5">
    <source>
        <dbReference type="RefSeq" id="XP_019638225.1"/>
    </source>
</evidence>
<keyword evidence="4" id="KW-1185">Reference proteome</keyword>
<accession>A0A6P4ZA52</accession>
<dbReference type="InterPro" id="IPR030482">
    <property type="entry name" value="PDRG1"/>
</dbReference>
<evidence type="ECO:0000313" key="4">
    <source>
        <dbReference type="Proteomes" id="UP000515135"/>
    </source>
</evidence>
<dbReference type="GeneID" id="109480471"/>
<keyword evidence="2" id="KW-0963">Cytoplasm</keyword>
<evidence type="ECO:0000256" key="1">
    <source>
        <dbReference type="ARBA" id="ARBA00004496"/>
    </source>
</evidence>